<dbReference type="EMBL" id="ADLO01000089">
    <property type="protein sequence ID" value="KGF54386.1"/>
    <property type="molecule type" value="Genomic_DNA"/>
</dbReference>
<dbReference type="Proteomes" id="UP000029585">
    <property type="component" value="Unassembled WGS sequence"/>
</dbReference>
<proteinExistence type="predicted"/>
<dbReference type="InterPro" id="IPR011109">
    <property type="entry name" value="DNA_bind_recombinase_dom"/>
</dbReference>
<dbReference type="Pfam" id="PF07508">
    <property type="entry name" value="Recombinase"/>
    <property type="match status" value="1"/>
</dbReference>
<dbReference type="PROSITE" id="PS51737">
    <property type="entry name" value="RECOMBINASE_DNA_BIND"/>
    <property type="match status" value="1"/>
</dbReference>
<dbReference type="GO" id="GO:0000150">
    <property type="term" value="F:DNA strand exchange activity"/>
    <property type="evidence" value="ECO:0007669"/>
    <property type="project" value="InterPro"/>
</dbReference>
<keyword evidence="3" id="KW-1185">Reference proteome</keyword>
<dbReference type="Gene3D" id="3.90.1750.20">
    <property type="entry name" value="Putative Large Serine Recombinase, Chain B, Domain 2"/>
    <property type="match status" value="1"/>
</dbReference>
<name>A0A096B5Z8_FLAPL</name>
<dbReference type="GO" id="GO:0003677">
    <property type="term" value="F:DNA binding"/>
    <property type="evidence" value="ECO:0007669"/>
    <property type="project" value="InterPro"/>
</dbReference>
<gene>
    <name evidence="2" type="ORF">HMPREF9460_02890</name>
</gene>
<accession>A0A096B5Z8</accession>
<dbReference type="RefSeq" id="WP_044942132.1">
    <property type="nucleotide sequence ID" value="NZ_KN174164.1"/>
</dbReference>
<feature type="domain" description="Recombinase" evidence="1">
    <location>
        <begin position="29"/>
        <end position="152"/>
    </location>
</feature>
<dbReference type="PATRIC" id="fig|742738.3.peg.2973"/>
<dbReference type="PANTHER" id="PTHR30461:SF23">
    <property type="entry name" value="DNA RECOMBINASE-RELATED"/>
    <property type="match status" value="1"/>
</dbReference>
<dbReference type="PANTHER" id="PTHR30461">
    <property type="entry name" value="DNA-INVERTASE FROM LAMBDOID PROPHAGE"/>
    <property type="match status" value="1"/>
</dbReference>
<dbReference type="AlphaFoldDB" id="A0A096B5Z8"/>
<dbReference type="InterPro" id="IPR038109">
    <property type="entry name" value="DNA_bind_recomb_sf"/>
</dbReference>
<evidence type="ECO:0000259" key="1">
    <source>
        <dbReference type="PROSITE" id="PS51737"/>
    </source>
</evidence>
<dbReference type="HOGENOM" id="CLU_137345_0_0_9"/>
<evidence type="ECO:0000313" key="3">
    <source>
        <dbReference type="Proteomes" id="UP000029585"/>
    </source>
</evidence>
<dbReference type="eggNOG" id="COG1961">
    <property type="taxonomic scope" value="Bacteria"/>
</dbReference>
<comment type="caution">
    <text evidence="2">The sequence shown here is derived from an EMBL/GenBank/DDBJ whole genome shotgun (WGS) entry which is preliminary data.</text>
</comment>
<organism evidence="2 3">
    <name type="scientific">Flavonifractor plautii 1_3_50AFAA</name>
    <dbReference type="NCBI Taxonomy" id="742738"/>
    <lineage>
        <taxon>Bacteria</taxon>
        <taxon>Bacillati</taxon>
        <taxon>Bacillota</taxon>
        <taxon>Clostridia</taxon>
        <taxon>Eubacteriales</taxon>
        <taxon>Oscillospiraceae</taxon>
        <taxon>Flavonifractor</taxon>
    </lineage>
</organism>
<protein>
    <recommendedName>
        <fullName evidence="1">Recombinase domain-containing protein</fullName>
    </recommendedName>
</protein>
<dbReference type="InterPro" id="IPR050639">
    <property type="entry name" value="SSR_resolvase"/>
</dbReference>
<reference evidence="2 3" key="1">
    <citation type="submission" date="2011-08" db="EMBL/GenBank/DDBJ databases">
        <title>The Genome Sequence of Clostridium orbiscindens 1_3_50AFAA.</title>
        <authorList>
            <consortium name="The Broad Institute Genome Sequencing Platform"/>
            <person name="Earl A."/>
            <person name="Ward D."/>
            <person name="Feldgarden M."/>
            <person name="Gevers D."/>
            <person name="Daigneault M."/>
            <person name="Strauss J."/>
            <person name="Allen-Vercoe E."/>
            <person name="Young S.K."/>
            <person name="Zeng Q."/>
            <person name="Gargeya S."/>
            <person name="Fitzgerald M."/>
            <person name="Haas B."/>
            <person name="Abouelleil A."/>
            <person name="Alvarado L."/>
            <person name="Arachchi H.M."/>
            <person name="Berlin A."/>
            <person name="Brown A."/>
            <person name="Chapman S.B."/>
            <person name="Chen Z."/>
            <person name="Dunbar C."/>
            <person name="Freedman E."/>
            <person name="Gearin G."/>
            <person name="Gellesch M."/>
            <person name="Goldberg J."/>
            <person name="Griggs A."/>
            <person name="Gujja S."/>
            <person name="Heiman D."/>
            <person name="Howarth C."/>
            <person name="Larson L."/>
            <person name="Lui A."/>
            <person name="MacDonald P.J.P."/>
            <person name="Montmayeur A."/>
            <person name="Murphy C."/>
            <person name="Neiman D."/>
            <person name="Pearson M."/>
            <person name="Priest M."/>
            <person name="Roberts A."/>
            <person name="Saif S."/>
            <person name="Shea T."/>
            <person name="Shenoy N."/>
            <person name="Sisk P."/>
            <person name="Stolte C."/>
            <person name="Sykes S."/>
            <person name="Wortman J."/>
            <person name="Nusbaum C."/>
            <person name="Birren B."/>
        </authorList>
    </citation>
    <scope>NUCLEOTIDE SEQUENCE [LARGE SCALE GENOMIC DNA]</scope>
    <source>
        <strain evidence="2 3">1_3_50AFAA</strain>
    </source>
</reference>
<sequence>MNTTKSEQIKAGLRKSFQTGESAKASTVCYGYKVTSEGKLVAYPTEAIIVFHIFERFADGDSLGKIAASLARMKVKSPTGKELWTRETISKILSNEKYVGDVILGKTQVQNGVQVKMVDHTSQTVINGHHEAIISRELFDIVQQEKAHRSRLKSHSHVA</sequence>
<evidence type="ECO:0000313" key="2">
    <source>
        <dbReference type="EMBL" id="KGF54386.1"/>
    </source>
</evidence>